<evidence type="ECO:0000313" key="3">
    <source>
        <dbReference type="Proteomes" id="UP000254958"/>
    </source>
</evidence>
<keyword evidence="3" id="KW-1185">Reference proteome</keyword>
<dbReference type="EMBL" id="QQAW01000001">
    <property type="protein sequence ID" value="RDI40823.1"/>
    <property type="molecule type" value="Genomic_DNA"/>
</dbReference>
<comment type="caution">
    <text evidence="2">The sequence shown here is derived from an EMBL/GenBank/DDBJ whole genome shotgun (WGS) entry which is preliminary data.</text>
</comment>
<dbReference type="InterPro" id="IPR025419">
    <property type="entry name" value="DUF4142"/>
</dbReference>
<reference evidence="2 3" key="1">
    <citation type="submission" date="2018-07" db="EMBL/GenBank/DDBJ databases">
        <title>Genomic Encyclopedia of Type Strains, Phase IV (KMG-IV): sequencing the most valuable type-strain genomes for metagenomic binning, comparative biology and taxonomic classification.</title>
        <authorList>
            <person name="Goeker M."/>
        </authorList>
    </citation>
    <scope>NUCLEOTIDE SEQUENCE [LARGE SCALE GENOMIC DNA]</scope>
    <source>
        <strain evidence="2 3">DSM 5603</strain>
    </source>
</reference>
<feature type="domain" description="DUF4142" evidence="1">
    <location>
        <begin position="46"/>
        <end position="183"/>
    </location>
</feature>
<dbReference type="Pfam" id="PF13628">
    <property type="entry name" value="DUF4142"/>
    <property type="match status" value="1"/>
</dbReference>
<protein>
    <submittedName>
        <fullName evidence="2">Putative membrane protein</fullName>
    </submittedName>
</protein>
<sequence length="188" mass="20345">MFMTNRAFPVAAGAVILVALSGGGGLRAQSVSERSGINSLIGVSPSTADFVRMVALSDMFEIESAKLALDQSTDAKVRAFAQRMLKDHQATTTELKAAIAGRGAIDAPPTALDDAHETKLNQLRNLKGLGFDRQYRTQQIAAHEDAVSLFTRYAEGKEDQALRNFATHALPTLKEHLRMAQALPIMHD</sequence>
<dbReference type="PANTHER" id="PTHR38593">
    <property type="entry name" value="BLR2558 PROTEIN"/>
    <property type="match status" value="1"/>
</dbReference>
<gene>
    <name evidence="2" type="ORF">C7453_101622</name>
</gene>
<name>A0A370GFR9_GLULI</name>
<organism evidence="2 3">
    <name type="scientific">Gluconacetobacter liquefaciens</name>
    <name type="common">Acetobacter liquefaciens</name>
    <dbReference type="NCBI Taxonomy" id="89584"/>
    <lineage>
        <taxon>Bacteria</taxon>
        <taxon>Pseudomonadati</taxon>
        <taxon>Pseudomonadota</taxon>
        <taxon>Alphaproteobacteria</taxon>
        <taxon>Acetobacterales</taxon>
        <taxon>Acetobacteraceae</taxon>
        <taxon>Gluconacetobacter</taxon>
    </lineage>
</organism>
<dbReference type="InterPro" id="IPR012347">
    <property type="entry name" value="Ferritin-like"/>
</dbReference>
<proteinExistence type="predicted"/>
<evidence type="ECO:0000313" key="2">
    <source>
        <dbReference type="EMBL" id="RDI40823.1"/>
    </source>
</evidence>
<dbReference type="Proteomes" id="UP000254958">
    <property type="component" value="Unassembled WGS sequence"/>
</dbReference>
<dbReference type="PANTHER" id="PTHR38593:SF1">
    <property type="entry name" value="BLR2558 PROTEIN"/>
    <property type="match status" value="1"/>
</dbReference>
<dbReference type="AlphaFoldDB" id="A0A370GFR9"/>
<accession>A0A370GFR9</accession>
<dbReference type="Gene3D" id="1.20.1260.10">
    <property type="match status" value="1"/>
</dbReference>
<evidence type="ECO:0000259" key="1">
    <source>
        <dbReference type="Pfam" id="PF13628"/>
    </source>
</evidence>